<reference evidence="1" key="1">
    <citation type="submission" date="2021-03" db="EMBL/GenBank/DDBJ databases">
        <title>Draft genome sequence of rust myrtle Austropuccinia psidii MF-1, a brazilian biotype.</title>
        <authorList>
            <person name="Quecine M.C."/>
            <person name="Pachon D.M.R."/>
            <person name="Bonatelli M.L."/>
            <person name="Correr F.H."/>
            <person name="Franceschini L.M."/>
            <person name="Leite T.F."/>
            <person name="Margarido G.R.A."/>
            <person name="Almeida C.A."/>
            <person name="Ferrarezi J.A."/>
            <person name="Labate C.A."/>
        </authorList>
    </citation>
    <scope>NUCLEOTIDE SEQUENCE</scope>
    <source>
        <strain evidence="1">MF-1</strain>
    </source>
</reference>
<accession>A0A9Q3D3H9</accession>
<keyword evidence="2" id="KW-1185">Reference proteome</keyword>
<dbReference type="Proteomes" id="UP000765509">
    <property type="component" value="Unassembled WGS sequence"/>
</dbReference>
<sequence>MHIEFLNNIKVPGPYSAMALLKVLNMGPQLNAGPNQHGWTSHLILGRLLFLMDLYWSQQSRPYGPICPPGNPFRIGPRGAKTALGDIKCPHSMQGMGCKNEKMAQIKIFKRKCHDVARTKMNQDSFKFPQKVIWGPNLQ</sequence>
<protein>
    <submittedName>
        <fullName evidence="1">Uncharacterized protein</fullName>
    </submittedName>
</protein>
<proteinExistence type="predicted"/>
<name>A0A9Q3D3H9_9BASI</name>
<evidence type="ECO:0000313" key="1">
    <source>
        <dbReference type="EMBL" id="MBW0495000.1"/>
    </source>
</evidence>
<gene>
    <name evidence="1" type="ORF">O181_034715</name>
</gene>
<dbReference type="EMBL" id="AVOT02012864">
    <property type="protein sequence ID" value="MBW0495000.1"/>
    <property type="molecule type" value="Genomic_DNA"/>
</dbReference>
<dbReference type="AlphaFoldDB" id="A0A9Q3D3H9"/>
<evidence type="ECO:0000313" key="2">
    <source>
        <dbReference type="Proteomes" id="UP000765509"/>
    </source>
</evidence>
<organism evidence="1 2">
    <name type="scientific">Austropuccinia psidii MF-1</name>
    <dbReference type="NCBI Taxonomy" id="1389203"/>
    <lineage>
        <taxon>Eukaryota</taxon>
        <taxon>Fungi</taxon>
        <taxon>Dikarya</taxon>
        <taxon>Basidiomycota</taxon>
        <taxon>Pucciniomycotina</taxon>
        <taxon>Pucciniomycetes</taxon>
        <taxon>Pucciniales</taxon>
        <taxon>Sphaerophragmiaceae</taxon>
        <taxon>Austropuccinia</taxon>
    </lineage>
</organism>
<comment type="caution">
    <text evidence="1">The sequence shown here is derived from an EMBL/GenBank/DDBJ whole genome shotgun (WGS) entry which is preliminary data.</text>
</comment>